<dbReference type="EMBL" id="GL377306">
    <property type="protein sequence ID" value="EFI97235.1"/>
    <property type="molecule type" value="Genomic_DNA"/>
</dbReference>
<dbReference type="OrthoDB" id="515401at2759"/>
<evidence type="ECO:0000256" key="1">
    <source>
        <dbReference type="ARBA" id="ARBA00004123"/>
    </source>
</evidence>
<feature type="domain" description="GATA-type" evidence="7">
    <location>
        <begin position="132"/>
        <end position="185"/>
    </location>
</feature>
<dbReference type="InterPro" id="IPR000679">
    <property type="entry name" value="Znf_GATA"/>
</dbReference>
<dbReference type="Proteomes" id="UP000007431">
    <property type="component" value="Unassembled WGS sequence"/>
</dbReference>
<dbReference type="Gene3D" id="3.30.50.10">
    <property type="entry name" value="Erythroid Transcription Factor GATA-1, subunit A"/>
    <property type="match status" value="2"/>
</dbReference>
<dbReference type="HOGENOM" id="CLU_1578781_0_0_1"/>
<evidence type="ECO:0000256" key="3">
    <source>
        <dbReference type="ARBA" id="ARBA00022771"/>
    </source>
</evidence>
<name>D8Q4H5_SCHCM</name>
<evidence type="ECO:0000259" key="7">
    <source>
        <dbReference type="PROSITE" id="PS50114"/>
    </source>
</evidence>
<dbReference type="GO" id="GO:0005634">
    <property type="term" value="C:nucleus"/>
    <property type="evidence" value="ECO:0007669"/>
    <property type="project" value="UniProtKB-SubCell"/>
</dbReference>
<dbReference type="GO" id="GO:0045165">
    <property type="term" value="P:cell fate commitment"/>
    <property type="evidence" value="ECO:0007669"/>
    <property type="project" value="TreeGrafter"/>
</dbReference>
<dbReference type="PRINTS" id="PR00619">
    <property type="entry name" value="GATAZNFINGER"/>
</dbReference>
<reference evidence="8 9" key="1">
    <citation type="journal article" date="2010" name="Nat. Biotechnol.">
        <title>Genome sequence of the model mushroom Schizophyllum commune.</title>
        <authorList>
            <person name="Ohm R.A."/>
            <person name="de Jong J.F."/>
            <person name="Lugones L.G."/>
            <person name="Aerts A."/>
            <person name="Kothe E."/>
            <person name="Stajich J.E."/>
            <person name="de Vries R.P."/>
            <person name="Record E."/>
            <person name="Levasseur A."/>
            <person name="Baker S.E."/>
            <person name="Bartholomew K.A."/>
            <person name="Coutinho P.M."/>
            <person name="Erdmann S."/>
            <person name="Fowler T.J."/>
            <person name="Gathman A.C."/>
            <person name="Lombard V."/>
            <person name="Henrissat B."/>
            <person name="Knabe N."/>
            <person name="Kuees U."/>
            <person name="Lilly W.W."/>
            <person name="Lindquist E."/>
            <person name="Lucas S."/>
            <person name="Magnuson J.K."/>
            <person name="Piumi F."/>
            <person name="Raudaskoski M."/>
            <person name="Salamov A."/>
            <person name="Schmutz J."/>
            <person name="Schwarze F.W.M.R."/>
            <person name="vanKuyk P.A."/>
            <person name="Horton J.S."/>
            <person name="Grigoriev I.V."/>
            <person name="Woesten H.A.B."/>
        </authorList>
    </citation>
    <scope>NUCLEOTIDE SEQUENCE [LARGE SCALE GENOMIC DNA]</scope>
    <source>
        <strain evidence="9">H4-8 / FGSC 9210</strain>
    </source>
</reference>
<accession>D8Q4H5</accession>
<dbReference type="PROSITE" id="PS00344">
    <property type="entry name" value="GATA_ZN_FINGER_1"/>
    <property type="match status" value="2"/>
</dbReference>
<dbReference type="PROSITE" id="PS50114">
    <property type="entry name" value="GATA_ZN_FINGER_2"/>
    <property type="match status" value="2"/>
</dbReference>
<dbReference type="CDD" id="cd00202">
    <property type="entry name" value="ZnF_GATA"/>
    <property type="match status" value="2"/>
</dbReference>
<dbReference type="GO" id="GO:0000122">
    <property type="term" value="P:negative regulation of transcription by RNA polymerase II"/>
    <property type="evidence" value="ECO:0007669"/>
    <property type="project" value="TreeGrafter"/>
</dbReference>
<dbReference type="InterPro" id="IPR039355">
    <property type="entry name" value="Transcription_factor_GATA"/>
</dbReference>
<dbReference type="PANTHER" id="PTHR10071">
    <property type="entry name" value="TRANSCRIPTION FACTOR GATA FAMILY MEMBER"/>
    <property type="match status" value="1"/>
</dbReference>
<dbReference type="OMA" id="VGHYLCN"/>
<dbReference type="AlphaFoldDB" id="D8Q4H5"/>
<dbReference type="KEGG" id="scm:SCHCO_02626620"/>
<dbReference type="STRING" id="578458.D8Q4H5"/>
<dbReference type="InParanoid" id="D8Q4H5"/>
<dbReference type="SUPFAM" id="SSF57716">
    <property type="entry name" value="Glucocorticoid receptor-like (DNA-binding domain)"/>
    <property type="match status" value="2"/>
</dbReference>
<evidence type="ECO:0000313" key="8">
    <source>
        <dbReference type="EMBL" id="EFI97235.1"/>
    </source>
</evidence>
<feature type="domain" description="GATA-type" evidence="7">
    <location>
        <begin position="78"/>
        <end position="115"/>
    </location>
</feature>
<dbReference type="SMART" id="SM00401">
    <property type="entry name" value="ZnF_GATA"/>
    <property type="match status" value="2"/>
</dbReference>
<protein>
    <recommendedName>
        <fullName evidence="7">GATA-type domain-containing protein</fullName>
    </recommendedName>
</protein>
<evidence type="ECO:0000256" key="6">
    <source>
        <dbReference type="PROSITE-ProRule" id="PRU00094"/>
    </source>
</evidence>
<evidence type="ECO:0000256" key="2">
    <source>
        <dbReference type="ARBA" id="ARBA00022723"/>
    </source>
</evidence>
<dbReference type="GO" id="GO:0045944">
    <property type="term" value="P:positive regulation of transcription by RNA polymerase II"/>
    <property type="evidence" value="ECO:0007669"/>
    <property type="project" value="TreeGrafter"/>
</dbReference>
<keyword evidence="2" id="KW-0479">Metal-binding</keyword>
<dbReference type="GO" id="GO:0000981">
    <property type="term" value="F:DNA-binding transcription factor activity, RNA polymerase II-specific"/>
    <property type="evidence" value="ECO:0007669"/>
    <property type="project" value="TreeGrafter"/>
</dbReference>
<evidence type="ECO:0000313" key="9">
    <source>
        <dbReference type="Proteomes" id="UP000007431"/>
    </source>
</evidence>
<keyword evidence="5" id="KW-0539">Nucleus</keyword>
<dbReference type="Pfam" id="PF00320">
    <property type="entry name" value="GATA"/>
    <property type="match status" value="2"/>
</dbReference>
<dbReference type="GO" id="GO:0000978">
    <property type="term" value="F:RNA polymerase II cis-regulatory region sequence-specific DNA binding"/>
    <property type="evidence" value="ECO:0007669"/>
    <property type="project" value="TreeGrafter"/>
</dbReference>
<dbReference type="eggNOG" id="KOG1601">
    <property type="taxonomic scope" value="Eukaryota"/>
</dbReference>
<proteinExistence type="predicted"/>
<keyword evidence="4" id="KW-0862">Zinc</keyword>
<dbReference type="VEuPathDB" id="FungiDB:SCHCODRAFT_02626620"/>
<keyword evidence="3 6" id="KW-0863">Zinc-finger</keyword>
<dbReference type="GeneID" id="9589627"/>
<evidence type="ECO:0000256" key="5">
    <source>
        <dbReference type="ARBA" id="ARBA00023242"/>
    </source>
</evidence>
<dbReference type="GO" id="GO:0008270">
    <property type="term" value="F:zinc ion binding"/>
    <property type="evidence" value="ECO:0007669"/>
    <property type="project" value="UniProtKB-KW"/>
</dbReference>
<comment type="subcellular location">
    <subcellularLocation>
        <location evidence="1">Nucleus</location>
    </subcellularLocation>
</comment>
<evidence type="ECO:0000256" key="4">
    <source>
        <dbReference type="ARBA" id="ARBA00022833"/>
    </source>
</evidence>
<gene>
    <name evidence="8" type="ORF">SCHCODRAFT_56035</name>
</gene>
<dbReference type="InterPro" id="IPR013088">
    <property type="entry name" value="Znf_NHR/GATA"/>
</dbReference>
<keyword evidence="9" id="KW-1185">Reference proteome</keyword>
<dbReference type="PANTHER" id="PTHR10071:SF281">
    <property type="entry name" value="BOX A-BINDING FACTOR-RELATED"/>
    <property type="match status" value="1"/>
</dbReference>
<organism evidence="9">
    <name type="scientific">Schizophyllum commune (strain H4-8 / FGSC 9210)</name>
    <name type="common">Split gill fungus</name>
    <dbReference type="NCBI Taxonomy" id="578458"/>
    <lineage>
        <taxon>Eukaryota</taxon>
        <taxon>Fungi</taxon>
        <taxon>Dikarya</taxon>
        <taxon>Basidiomycota</taxon>
        <taxon>Agaricomycotina</taxon>
        <taxon>Agaricomycetes</taxon>
        <taxon>Agaricomycetidae</taxon>
        <taxon>Agaricales</taxon>
        <taxon>Schizophyllaceae</taxon>
        <taxon>Schizophyllum</taxon>
    </lineage>
</organism>
<sequence length="190" mass="21186">MPPYGAGSYVHPSLAVAHAAASPYPPEDSSPTIQDLEEFLNDPNLWTPPTAAQYNSTYRSMAPAAPTSGPPTPPEKICWHCRTRTTPLWRRDTRIPGLLCNACGLYLSQRGKLRPRELIDADDDSDVVREANYSGPECTHCHTRTTSVWRRNKVGAQVCNACGVYERLKGKERPLSLRRDKIRPRNTGND</sequence>